<dbReference type="Pfam" id="PF12681">
    <property type="entry name" value="Glyoxalase_2"/>
    <property type="match status" value="1"/>
</dbReference>
<dbReference type="Gene3D" id="3.10.180.10">
    <property type="entry name" value="2,3-Dihydroxybiphenyl 1,2-Dioxygenase, domain 1"/>
    <property type="match status" value="1"/>
</dbReference>
<comment type="caution">
    <text evidence="2">The sequence shown here is derived from an EMBL/GenBank/DDBJ whole genome shotgun (WGS) entry which is preliminary data.</text>
</comment>
<accession>A0ABV1L311</accession>
<dbReference type="PROSITE" id="PS51819">
    <property type="entry name" value="VOC"/>
    <property type="match status" value="1"/>
</dbReference>
<evidence type="ECO:0000259" key="1">
    <source>
        <dbReference type="PROSITE" id="PS51819"/>
    </source>
</evidence>
<dbReference type="InterPro" id="IPR037523">
    <property type="entry name" value="VOC_core"/>
</dbReference>
<name>A0ABV1L311_9BACL</name>
<dbReference type="Proteomes" id="UP001493487">
    <property type="component" value="Unassembled WGS sequence"/>
</dbReference>
<evidence type="ECO:0000313" key="2">
    <source>
        <dbReference type="EMBL" id="MEQ4486157.1"/>
    </source>
</evidence>
<proteinExistence type="predicted"/>
<evidence type="ECO:0000313" key="3">
    <source>
        <dbReference type="Proteomes" id="UP001493487"/>
    </source>
</evidence>
<dbReference type="InterPro" id="IPR029068">
    <property type="entry name" value="Glyas_Bleomycin-R_OHBP_Dase"/>
</dbReference>
<sequence>MSKVQNSVQVLLVSDLEISKAFYRDVLECEVTEWWAVRDEFGLGFKLIEANHPDDITPNTPGKGQDKSWDTYAYVETHIELDELYKQLKDRGAKINQVPEIYDFEWGSWKEFSIKDPDNYVIAFGSGKKSD</sequence>
<dbReference type="InterPro" id="IPR025870">
    <property type="entry name" value="Glyoxalase-like_dom"/>
</dbReference>
<dbReference type="SUPFAM" id="SSF54593">
    <property type="entry name" value="Glyoxalase/Bleomycin resistance protein/Dihydroxybiphenyl dioxygenase"/>
    <property type="match status" value="1"/>
</dbReference>
<organism evidence="2 3">
    <name type="scientific">Cohnella silvisoli</name>
    <dbReference type="NCBI Taxonomy" id="2873699"/>
    <lineage>
        <taxon>Bacteria</taxon>
        <taxon>Bacillati</taxon>
        <taxon>Bacillota</taxon>
        <taxon>Bacilli</taxon>
        <taxon>Bacillales</taxon>
        <taxon>Paenibacillaceae</taxon>
        <taxon>Cohnella</taxon>
    </lineage>
</organism>
<gene>
    <name evidence="2" type="ORF">QJS35_27630</name>
</gene>
<protein>
    <submittedName>
        <fullName evidence="2">VOC family protein</fullName>
    </submittedName>
</protein>
<dbReference type="EMBL" id="JASKHM010000019">
    <property type="protein sequence ID" value="MEQ4486157.1"/>
    <property type="molecule type" value="Genomic_DNA"/>
</dbReference>
<dbReference type="RefSeq" id="WP_232189195.1">
    <property type="nucleotide sequence ID" value="NZ_JAIOAP010000018.1"/>
</dbReference>
<feature type="domain" description="VOC" evidence="1">
    <location>
        <begin position="4"/>
        <end position="127"/>
    </location>
</feature>
<keyword evidence="3" id="KW-1185">Reference proteome</keyword>
<reference evidence="2 3" key="1">
    <citation type="journal article" date="2023" name="Genome Announc.">
        <title>Pan-Genome Analyses of the Genus Cohnella and Proposal of the Novel Species Cohnella silvisoli sp. nov., Isolated from Forest Soil.</title>
        <authorList>
            <person name="Wang C."/>
            <person name="Mao L."/>
            <person name="Bao G."/>
            <person name="Zhu H."/>
        </authorList>
    </citation>
    <scope>NUCLEOTIDE SEQUENCE [LARGE SCALE GENOMIC DNA]</scope>
    <source>
        <strain evidence="2 3">NL03-T5-1</strain>
    </source>
</reference>